<comment type="caution">
    <text evidence="1">The sequence shown here is derived from an EMBL/GenBank/DDBJ whole genome shotgun (WGS) entry which is preliminary data.</text>
</comment>
<feature type="non-terminal residue" evidence="1">
    <location>
        <position position="76"/>
    </location>
</feature>
<accession>A0A819ZDX3</accession>
<evidence type="ECO:0000313" key="1">
    <source>
        <dbReference type="EMBL" id="CAF4168488.1"/>
    </source>
</evidence>
<proteinExistence type="predicted"/>
<dbReference type="AlphaFoldDB" id="A0A819ZDX3"/>
<name>A0A819ZDX3_9BILA</name>
<reference evidence="1" key="1">
    <citation type="submission" date="2021-02" db="EMBL/GenBank/DDBJ databases">
        <authorList>
            <person name="Nowell W R."/>
        </authorList>
    </citation>
    <scope>NUCLEOTIDE SEQUENCE</scope>
</reference>
<gene>
    <name evidence="1" type="ORF">KXQ929_LOCUS38247</name>
</gene>
<organism evidence="1 2">
    <name type="scientific">Adineta steineri</name>
    <dbReference type="NCBI Taxonomy" id="433720"/>
    <lineage>
        <taxon>Eukaryota</taxon>
        <taxon>Metazoa</taxon>
        <taxon>Spiralia</taxon>
        <taxon>Gnathifera</taxon>
        <taxon>Rotifera</taxon>
        <taxon>Eurotatoria</taxon>
        <taxon>Bdelloidea</taxon>
        <taxon>Adinetida</taxon>
        <taxon>Adinetidae</taxon>
        <taxon>Adineta</taxon>
    </lineage>
</organism>
<sequence>NETQIEDKTSNDIDNDCETSPIEEENVNEEIGRDKLDGDNIEQIMKDVQMNINNDEKLKDIISSVERIIQSTQNEN</sequence>
<evidence type="ECO:0000313" key="2">
    <source>
        <dbReference type="Proteomes" id="UP000663868"/>
    </source>
</evidence>
<protein>
    <submittedName>
        <fullName evidence="1">Uncharacterized protein</fullName>
    </submittedName>
</protein>
<dbReference type="EMBL" id="CAJOBB010006709">
    <property type="protein sequence ID" value="CAF4168488.1"/>
    <property type="molecule type" value="Genomic_DNA"/>
</dbReference>
<dbReference type="Proteomes" id="UP000663868">
    <property type="component" value="Unassembled WGS sequence"/>
</dbReference>